<name>A0A7S3UC50_9CHLO</name>
<dbReference type="EMBL" id="HBIS01003686">
    <property type="protein sequence ID" value="CAE0609511.1"/>
    <property type="molecule type" value="Transcribed_RNA"/>
</dbReference>
<sequence>MADADVYAGDEQELEEEFSNLVDLQKQVEECICGTGADGGHQKVAMAWKEATETLLWKVDKLVADTGTKQDRATARLKLHWCLSTINASMKELHSQGGQAASSQDKQKPEAVKNLQDILLSVVDMGQEYDDETLQLDAIEALALLHSITCYYEDLSKALATTFALYPTKDKALAFLRSIEEQDVNDIFIRVSNWAKVVDGLVDLGSPWCQRWYPEYIHIYFWLVENAGVRREELLGRDFAHCLQSDAHALPQRFSRALQLAMIATHSLASGETENKLLGVRVLWEASELACLLYSHENACILASKAAKERHALRPLCKLGRRETAEIAHRLERLRIDCVASNFHISSLYLEEAELLYSDGFPATSKAA</sequence>
<evidence type="ECO:0000313" key="1">
    <source>
        <dbReference type="EMBL" id="CAE0609511.1"/>
    </source>
</evidence>
<organism evidence="1">
    <name type="scientific">Picocystis salinarum</name>
    <dbReference type="NCBI Taxonomy" id="88271"/>
    <lineage>
        <taxon>Eukaryota</taxon>
        <taxon>Viridiplantae</taxon>
        <taxon>Chlorophyta</taxon>
        <taxon>Picocystophyceae</taxon>
        <taxon>Picocystales</taxon>
        <taxon>Picocystaceae</taxon>
        <taxon>Picocystis</taxon>
    </lineage>
</organism>
<protein>
    <submittedName>
        <fullName evidence="1">Uncharacterized protein</fullName>
    </submittedName>
</protein>
<accession>A0A7S3UC50</accession>
<proteinExistence type="predicted"/>
<gene>
    <name evidence="1" type="ORF">PSAL00342_LOCUS3330</name>
</gene>
<reference evidence="1" key="1">
    <citation type="submission" date="2021-01" db="EMBL/GenBank/DDBJ databases">
        <authorList>
            <person name="Corre E."/>
            <person name="Pelletier E."/>
            <person name="Niang G."/>
            <person name="Scheremetjew M."/>
            <person name="Finn R."/>
            <person name="Kale V."/>
            <person name="Holt S."/>
            <person name="Cochrane G."/>
            <person name="Meng A."/>
            <person name="Brown T."/>
            <person name="Cohen L."/>
        </authorList>
    </citation>
    <scope>NUCLEOTIDE SEQUENCE</scope>
    <source>
        <strain evidence="1">CCMP1897</strain>
    </source>
</reference>
<dbReference type="AlphaFoldDB" id="A0A7S3UC50"/>